<dbReference type="GO" id="GO:0003700">
    <property type="term" value="F:DNA-binding transcription factor activity"/>
    <property type="evidence" value="ECO:0007669"/>
    <property type="project" value="InterPro"/>
</dbReference>
<sequence>MPLETATHQSILDALRMRICLTPPTESFALFESKLAQEFGLSRTPVRQVVQQLVREGLVEVKPSIGAEVVRLSKDSRQSCLALYRDFMLIAARHCDGIPLQARTRIELSGVVAVLNGAGDKTADDYVRLTTGVHMAIVEDVPDQVIRAAGTAAFWRVMRWRAHDIRTDPQAHWPLFTSSMQALSIAAEGQALSTLIERIAGLTDRHIWSGNKAA</sequence>
<dbReference type="PANTHER" id="PTHR43537">
    <property type="entry name" value="TRANSCRIPTIONAL REGULATOR, GNTR FAMILY"/>
    <property type="match status" value="1"/>
</dbReference>
<dbReference type="SMART" id="SM00345">
    <property type="entry name" value="HTH_GNTR"/>
    <property type="match status" value="1"/>
</dbReference>
<protein>
    <recommendedName>
        <fullName evidence="4">HTH gntR-type domain-containing protein</fullName>
    </recommendedName>
</protein>
<evidence type="ECO:0000313" key="5">
    <source>
        <dbReference type="EMBL" id="QPM90302.1"/>
    </source>
</evidence>
<evidence type="ECO:0000313" key="6">
    <source>
        <dbReference type="Proteomes" id="UP000283786"/>
    </source>
</evidence>
<dbReference type="KEGG" id="palw:PSAL_015370"/>
<evidence type="ECO:0000256" key="2">
    <source>
        <dbReference type="ARBA" id="ARBA00023125"/>
    </source>
</evidence>
<keyword evidence="6" id="KW-1185">Reference proteome</keyword>
<accession>A0A7T1FPF0</accession>
<dbReference type="AlphaFoldDB" id="A0A7T1FPF0"/>
<dbReference type="PANTHER" id="PTHR43537:SF5">
    <property type="entry name" value="UXU OPERON TRANSCRIPTIONAL REGULATOR"/>
    <property type="match status" value="1"/>
</dbReference>
<dbReference type="RefSeq" id="WP_196941920.1">
    <property type="nucleotide sequence ID" value="NZ_CP060436.1"/>
</dbReference>
<dbReference type="InterPro" id="IPR036388">
    <property type="entry name" value="WH-like_DNA-bd_sf"/>
</dbReference>
<feature type="domain" description="HTH gntR-type" evidence="4">
    <location>
        <begin position="5"/>
        <end position="72"/>
    </location>
</feature>
<evidence type="ECO:0000259" key="4">
    <source>
        <dbReference type="PROSITE" id="PS50949"/>
    </source>
</evidence>
<evidence type="ECO:0000256" key="1">
    <source>
        <dbReference type="ARBA" id="ARBA00023015"/>
    </source>
</evidence>
<gene>
    <name evidence="5" type="ORF">PSAL_015370</name>
</gene>
<dbReference type="PRINTS" id="PR00035">
    <property type="entry name" value="HTHGNTR"/>
</dbReference>
<keyword evidence="2" id="KW-0238">DNA-binding</keyword>
<dbReference type="SUPFAM" id="SSF46785">
    <property type="entry name" value="Winged helix' DNA-binding domain"/>
    <property type="match status" value="1"/>
</dbReference>
<dbReference type="EMBL" id="CP060436">
    <property type="protein sequence ID" value="QPM90302.1"/>
    <property type="molecule type" value="Genomic_DNA"/>
</dbReference>
<proteinExistence type="predicted"/>
<reference evidence="5 6" key="1">
    <citation type="submission" date="2020-08" db="EMBL/GenBank/DDBJ databases">
        <title>Genome sequence of Rhodobacteraceae bacterium Lw-13e.</title>
        <authorList>
            <person name="Poehlein A."/>
            <person name="Wolter L."/>
            <person name="Daniel R."/>
            <person name="Brinkhoff T."/>
        </authorList>
    </citation>
    <scope>NUCLEOTIDE SEQUENCE [LARGE SCALE GENOMIC DNA]</scope>
    <source>
        <strain evidence="5 6">Lw-13e</strain>
    </source>
</reference>
<evidence type="ECO:0000256" key="3">
    <source>
        <dbReference type="ARBA" id="ARBA00023163"/>
    </source>
</evidence>
<dbReference type="Gene3D" id="1.10.10.10">
    <property type="entry name" value="Winged helix-like DNA-binding domain superfamily/Winged helix DNA-binding domain"/>
    <property type="match status" value="1"/>
</dbReference>
<dbReference type="Pfam" id="PF00392">
    <property type="entry name" value="GntR"/>
    <property type="match status" value="1"/>
</dbReference>
<dbReference type="InterPro" id="IPR000524">
    <property type="entry name" value="Tscrpt_reg_HTH_GntR"/>
</dbReference>
<keyword evidence="1" id="KW-0805">Transcription regulation</keyword>
<name>A0A7T1FPF0_9RHOB</name>
<dbReference type="Proteomes" id="UP000283786">
    <property type="component" value="Chromosome"/>
</dbReference>
<dbReference type="PROSITE" id="PS50949">
    <property type="entry name" value="HTH_GNTR"/>
    <property type="match status" value="1"/>
</dbReference>
<dbReference type="GO" id="GO:0003677">
    <property type="term" value="F:DNA binding"/>
    <property type="evidence" value="ECO:0007669"/>
    <property type="project" value="UniProtKB-KW"/>
</dbReference>
<dbReference type="InterPro" id="IPR036390">
    <property type="entry name" value="WH_DNA-bd_sf"/>
</dbReference>
<keyword evidence="3" id="KW-0804">Transcription</keyword>
<organism evidence="5 6">
    <name type="scientific">Pseudooceanicola algae</name>
    <dbReference type="NCBI Taxonomy" id="1537215"/>
    <lineage>
        <taxon>Bacteria</taxon>
        <taxon>Pseudomonadati</taxon>
        <taxon>Pseudomonadota</taxon>
        <taxon>Alphaproteobacteria</taxon>
        <taxon>Rhodobacterales</taxon>
        <taxon>Paracoccaceae</taxon>
        <taxon>Pseudooceanicola</taxon>
    </lineage>
</organism>